<dbReference type="Proteomes" id="UP001651880">
    <property type="component" value="Unassembled WGS sequence"/>
</dbReference>
<dbReference type="Gene3D" id="3.40.50.300">
    <property type="entry name" value="P-loop containing nucleotide triphosphate hydrolases"/>
    <property type="match status" value="3"/>
</dbReference>
<feature type="binding site" evidence="5">
    <location>
        <begin position="229"/>
        <end position="236"/>
    </location>
    <ligand>
        <name>ATP</name>
        <dbReference type="ChEBI" id="CHEBI:30616"/>
    </ligand>
</feature>
<keyword evidence="4 5" id="KW-0067">ATP-binding</keyword>
<dbReference type="InterPro" id="IPR027417">
    <property type="entry name" value="P-loop_NTPase"/>
</dbReference>
<evidence type="ECO:0000256" key="2">
    <source>
        <dbReference type="ARBA" id="ARBA00022801"/>
    </source>
</evidence>
<sequence>MQNYERELAKELEYFQKTIALVKAQLEKKLETSERSRGNLLSSRKEMWDEAAHSSDDFDNVVEISQYLEELNMKTASYLAGTNEIQKLEKMQDSPYFARVDFSEADTQEKEKIYIGRYSLIDDDTHNMYVFDWRSPIAGIFYRYELGQVQYQAPGGIIRGNVSLKRQYEIKRGKFEYFFDANVQIVDEFLRKLLSKNASSRMTSIVETIQKDQDIIIRDSKNELLMVQGVAGSGKTSVALHRVAYLMYQGLSSKLSSNNIAILSPNALFAKYISNVLPELGEDNVETLAFEEICNQVFGKDFQAAQTRNQFFEKLITCTIGTQKYLMKSSMEFKASNTFVTMLKRLVAYYERKLIPFADVAYNHQQLFDRHLLKAKLLNGDARTPIALRLKRIETMILKEIREENKFRLAELERFIDKYPDHIYESQAFARMLSIRENRILLAYIRKFTEIDYEALYRKMFHDKSLFYALAKGLELPENMEEIRLQTDELLSLKSSQYGDALAITFLKIKLAGCDSYKNIKQVVIDEVQDYYPIHFEILNLLFPKAKYTVLGDVNQTIEKQTALTFYEDVERILDKKSSALLTLSKSFRCTNQIIAFSTKFITELTRPKTPASIDGGCQGRLSPVWTRLTFSGGLNPPLNEVSFNDTPVKQECFSRDGVPPEIISGANRADLDEGLKEFIESMEEQGYKSICILCKSLKESAALYSRINDSIDVVLMDDTYITELSGTFITPIYMAKGLEFDAVLVYDVDDMHYQSAYDKKLLYIASTRALHRLALFYMGKQSRFLIESE</sequence>
<evidence type="ECO:0000313" key="7">
    <source>
        <dbReference type="EMBL" id="MCQ1529288.1"/>
    </source>
</evidence>
<dbReference type="PANTHER" id="PTHR11070">
    <property type="entry name" value="UVRD / RECB / PCRA DNA HELICASE FAMILY MEMBER"/>
    <property type="match status" value="1"/>
</dbReference>
<organism evidence="7 8">
    <name type="scientific">Lutispora saccharofermentans</name>
    <dbReference type="NCBI Taxonomy" id="3024236"/>
    <lineage>
        <taxon>Bacteria</taxon>
        <taxon>Bacillati</taxon>
        <taxon>Bacillota</taxon>
        <taxon>Clostridia</taxon>
        <taxon>Lutisporales</taxon>
        <taxon>Lutisporaceae</taxon>
        <taxon>Lutispora</taxon>
    </lineage>
</organism>
<evidence type="ECO:0000259" key="6">
    <source>
        <dbReference type="PROSITE" id="PS51198"/>
    </source>
</evidence>
<reference evidence="7 8" key="1">
    <citation type="submission" date="2021-10" db="EMBL/GenBank/DDBJ databases">
        <title>Lutispora strain m25 sp. nov., a thermophilic, non-spore-forming bacterium isolated from a lab-scale methanogenic bioreactor digesting anaerobic sludge.</title>
        <authorList>
            <person name="El Houari A."/>
            <person name="Mcdonald J."/>
        </authorList>
    </citation>
    <scope>NUCLEOTIDE SEQUENCE [LARGE SCALE GENOMIC DNA]</scope>
    <source>
        <strain evidence="8">m25</strain>
    </source>
</reference>
<comment type="caution">
    <text evidence="7">The sequence shown here is derived from an EMBL/GenBank/DDBJ whole genome shotgun (WGS) entry which is preliminary data.</text>
</comment>
<keyword evidence="2 5" id="KW-0378">Hydrolase</keyword>
<evidence type="ECO:0000313" key="8">
    <source>
        <dbReference type="Proteomes" id="UP001651880"/>
    </source>
</evidence>
<evidence type="ECO:0000256" key="4">
    <source>
        <dbReference type="ARBA" id="ARBA00022840"/>
    </source>
</evidence>
<dbReference type="Pfam" id="PF00580">
    <property type="entry name" value="UvrD-helicase"/>
    <property type="match status" value="1"/>
</dbReference>
<dbReference type="RefSeq" id="WP_255226805.1">
    <property type="nucleotide sequence ID" value="NZ_JAJEKE010000004.1"/>
</dbReference>
<protein>
    <submittedName>
        <fullName evidence="7">AAA family ATPase</fullName>
    </submittedName>
</protein>
<keyword evidence="3 5" id="KW-0347">Helicase</keyword>
<accession>A0ABT1NDF8</accession>
<evidence type="ECO:0000256" key="1">
    <source>
        <dbReference type="ARBA" id="ARBA00022741"/>
    </source>
</evidence>
<dbReference type="PANTHER" id="PTHR11070:SF17">
    <property type="entry name" value="DNA HELICASE IV"/>
    <property type="match status" value="1"/>
</dbReference>
<evidence type="ECO:0000256" key="3">
    <source>
        <dbReference type="ARBA" id="ARBA00022806"/>
    </source>
</evidence>
<feature type="domain" description="UvrD-like helicase ATP-binding" evidence="6">
    <location>
        <begin position="208"/>
        <end position="591"/>
    </location>
</feature>
<name>A0ABT1NDF8_9FIRM</name>
<dbReference type="SUPFAM" id="SSF52540">
    <property type="entry name" value="P-loop containing nucleoside triphosphate hydrolases"/>
    <property type="match status" value="1"/>
</dbReference>
<dbReference type="InterPro" id="IPR027785">
    <property type="entry name" value="UvrD-like_helicase_C"/>
</dbReference>
<dbReference type="InterPro" id="IPR000212">
    <property type="entry name" value="DNA_helicase_UvrD/REP"/>
</dbReference>
<keyword evidence="1 5" id="KW-0547">Nucleotide-binding</keyword>
<evidence type="ECO:0000256" key="5">
    <source>
        <dbReference type="PROSITE-ProRule" id="PRU00560"/>
    </source>
</evidence>
<keyword evidence="8" id="KW-1185">Reference proteome</keyword>
<proteinExistence type="predicted"/>
<gene>
    <name evidence="7" type="ORF">LJD61_06950</name>
</gene>
<dbReference type="Pfam" id="PF13538">
    <property type="entry name" value="UvrD_C_2"/>
    <property type="match status" value="1"/>
</dbReference>
<dbReference type="EMBL" id="JAJEKE010000004">
    <property type="protein sequence ID" value="MCQ1529288.1"/>
    <property type="molecule type" value="Genomic_DNA"/>
</dbReference>
<dbReference type="InterPro" id="IPR014016">
    <property type="entry name" value="UvrD-like_ATP-bd"/>
</dbReference>
<dbReference type="PROSITE" id="PS51198">
    <property type="entry name" value="UVRD_HELICASE_ATP_BIND"/>
    <property type="match status" value="1"/>
</dbReference>